<dbReference type="Proteomes" id="UP000259273">
    <property type="component" value="Unassembled WGS sequence"/>
</dbReference>
<name>A0A3C1KJ64_9GAMM</name>
<evidence type="ECO:0000313" key="2">
    <source>
        <dbReference type="Proteomes" id="UP000259273"/>
    </source>
</evidence>
<dbReference type="AlphaFoldDB" id="A0A3C1KJ64"/>
<dbReference type="GO" id="GO:0046653">
    <property type="term" value="P:tetrahydrofolate metabolic process"/>
    <property type="evidence" value="ECO:0007669"/>
    <property type="project" value="InterPro"/>
</dbReference>
<dbReference type="Gene3D" id="3.30.2270.10">
    <property type="entry name" value="Folate-binding superfamily"/>
    <property type="match status" value="1"/>
</dbReference>
<gene>
    <name evidence="1" type="ORF">DCP75_01580</name>
</gene>
<comment type="caution">
    <text evidence="1">The sequence shown here is derived from an EMBL/GenBank/DDBJ whole genome shotgun (WGS) entry which is preliminary data.</text>
</comment>
<proteinExistence type="predicted"/>
<sequence>MLSIPCPHCGELREESEFHCFGQAHLARPVDPDACTDEEWGNYLYFRKNTRGVYTELWVHAVGCRKFFNLMRDTQSYRIIGSYLLGGDAPADSRGVAR</sequence>
<accession>A0A3C1KJ64</accession>
<dbReference type="InterPro" id="IPR006279">
    <property type="entry name" value="SoxD"/>
</dbReference>
<organism evidence="1 2">
    <name type="scientific">Haliea salexigens</name>
    <dbReference type="NCBI Taxonomy" id="287487"/>
    <lineage>
        <taxon>Bacteria</taxon>
        <taxon>Pseudomonadati</taxon>
        <taxon>Pseudomonadota</taxon>
        <taxon>Gammaproteobacteria</taxon>
        <taxon>Cellvibrionales</taxon>
        <taxon>Halieaceae</taxon>
        <taxon>Haliea</taxon>
    </lineage>
</organism>
<reference evidence="1 2" key="1">
    <citation type="journal article" date="2018" name="Nat. Biotechnol.">
        <title>A standardized bacterial taxonomy based on genome phylogeny substantially revises the tree of life.</title>
        <authorList>
            <person name="Parks D.H."/>
            <person name="Chuvochina M."/>
            <person name="Waite D.W."/>
            <person name="Rinke C."/>
            <person name="Skarshewski A."/>
            <person name="Chaumeil P.A."/>
            <person name="Hugenholtz P."/>
        </authorList>
    </citation>
    <scope>NUCLEOTIDE SEQUENCE [LARGE SCALE GENOMIC DNA]</scope>
    <source>
        <strain evidence="1">UBA9158</strain>
    </source>
</reference>
<protein>
    <submittedName>
        <fullName evidence="1">Sarcosine oxidase subunit delta</fullName>
    </submittedName>
</protein>
<dbReference type="GO" id="GO:0008115">
    <property type="term" value="F:sarcosine oxidase activity"/>
    <property type="evidence" value="ECO:0007669"/>
    <property type="project" value="InterPro"/>
</dbReference>
<dbReference type="Pfam" id="PF04267">
    <property type="entry name" value="SoxD"/>
    <property type="match status" value="1"/>
</dbReference>
<dbReference type="EMBL" id="DMND01000030">
    <property type="protein sequence ID" value="HAN26424.1"/>
    <property type="molecule type" value="Genomic_DNA"/>
</dbReference>
<evidence type="ECO:0000313" key="1">
    <source>
        <dbReference type="EMBL" id="HAN26424.1"/>
    </source>
</evidence>
<dbReference type="InterPro" id="IPR038561">
    <property type="entry name" value="SoxD_sf"/>
</dbReference>